<evidence type="ECO:0000313" key="2">
    <source>
        <dbReference type="EMBL" id="GAA1736838.1"/>
    </source>
</evidence>
<accession>A0ABN2JRR2</accession>
<dbReference type="Proteomes" id="UP001500655">
    <property type="component" value="Unassembled WGS sequence"/>
</dbReference>
<gene>
    <name evidence="2" type="ORF">GCM10009681_04280</name>
</gene>
<protein>
    <submittedName>
        <fullName evidence="2">Uncharacterized protein</fullName>
    </submittedName>
</protein>
<comment type="caution">
    <text evidence="2">The sequence shown here is derived from an EMBL/GenBank/DDBJ whole genome shotgun (WGS) entry which is preliminary data.</text>
</comment>
<name>A0ABN2JRR2_9ACTN</name>
<dbReference type="EMBL" id="BAAALS010000001">
    <property type="protein sequence ID" value="GAA1736838.1"/>
    <property type="molecule type" value="Genomic_DNA"/>
</dbReference>
<feature type="compositionally biased region" description="Polar residues" evidence="1">
    <location>
        <begin position="46"/>
        <end position="57"/>
    </location>
</feature>
<proteinExistence type="predicted"/>
<keyword evidence="3" id="KW-1185">Reference proteome</keyword>
<evidence type="ECO:0000256" key="1">
    <source>
        <dbReference type="SAM" id="MobiDB-lite"/>
    </source>
</evidence>
<feature type="compositionally biased region" description="Gly residues" evidence="1">
    <location>
        <begin position="1"/>
        <end position="12"/>
    </location>
</feature>
<reference evidence="3" key="1">
    <citation type="journal article" date="2019" name="Int. J. Syst. Evol. Microbiol.">
        <title>The Global Catalogue of Microorganisms (GCM) 10K type strain sequencing project: providing services to taxonomists for standard genome sequencing and annotation.</title>
        <authorList>
            <consortium name="The Broad Institute Genomics Platform"/>
            <consortium name="The Broad Institute Genome Sequencing Center for Infectious Disease"/>
            <person name="Wu L."/>
            <person name="Ma J."/>
        </authorList>
    </citation>
    <scope>NUCLEOTIDE SEQUENCE [LARGE SCALE GENOMIC DNA]</scope>
    <source>
        <strain evidence="3">JCM 13249</strain>
    </source>
</reference>
<evidence type="ECO:0000313" key="3">
    <source>
        <dbReference type="Proteomes" id="UP001500655"/>
    </source>
</evidence>
<feature type="region of interest" description="Disordered" evidence="1">
    <location>
        <begin position="1"/>
        <end position="57"/>
    </location>
</feature>
<sequence length="57" mass="5215">MAGWLAAGGAGGRSSDATGPDSGGFGVALCGPEAAGSGAGRAIESDSAQASTGWSSK</sequence>
<organism evidence="2 3">
    <name type="scientific">Luedemannella helvata</name>
    <dbReference type="NCBI Taxonomy" id="349315"/>
    <lineage>
        <taxon>Bacteria</taxon>
        <taxon>Bacillati</taxon>
        <taxon>Actinomycetota</taxon>
        <taxon>Actinomycetes</taxon>
        <taxon>Micromonosporales</taxon>
        <taxon>Micromonosporaceae</taxon>
        <taxon>Luedemannella</taxon>
    </lineage>
</organism>